<dbReference type="Proteomes" id="UP000829685">
    <property type="component" value="Unassembled WGS sequence"/>
</dbReference>
<reference evidence="2" key="1">
    <citation type="submission" date="2021-03" db="EMBL/GenBank/DDBJ databases">
        <title>Revisited historic fungal species revealed as producer of novel bioactive compounds through whole genome sequencing and comparative genomics.</title>
        <authorList>
            <person name="Vignolle G.A."/>
            <person name="Hochenegger N."/>
            <person name="Mach R.L."/>
            <person name="Mach-Aigner A.R."/>
            <person name="Javad Rahimi M."/>
            <person name="Salim K.A."/>
            <person name="Chan C.M."/>
            <person name="Lim L.B.L."/>
            <person name="Cai F."/>
            <person name="Druzhinina I.S."/>
            <person name="U'Ren J.M."/>
            <person name="Derntl C."/>
        </authorList>
    </citation>
    <scope>NUCLEOTIDE SEQUENCE</scope>
    <source>
        <strain evidence="2">TUCIM 5799</strain>
    </source>
</reference>
<feature type="region of interest" description="Disordered" evidence="1">
    <location>
        <begin position="480"/>
        <end position="505"/>
    </location>
</feature>
<evidence type="ECO:0000256" key="1">
    <source>
        <dbReference type="SAM" id="MobiDB-lite"/>
    </source>
</evidence>
<comment type="caution">
    <text evidence="2">The sequence shown here is derived from an EMBL/GenBank/DDBJ whole genome shotgun (WGS) entry which is preliminary data.</text>
</comment>
<accession>A0A9P9W7W1</accession>
<evidence type="ECO:0000313" key="2">
    <source>
        <dbReference type="EMBL" id="KAI1848099.1"/>
    </source>
</evidence>
<evidence type="ECO:0000313" key="3">
    <source>
        <dbReference type="Proteomes" id="UP000829685"/>
    </source>
</evidence>
<name>A0A9P9W7W1_9PEZI</name>
<sequence length="505" mass="55374">MNDMMIKPTSTAGALAEASGLPSGGLASGGTKPGGSVLGHCGLVTSSSGSAKSGLTGASGAATKPTHLLLLAADSDTCRLLQVLLVKATLNSGDEHRHDQTDDLARQVYDQLLIEEDSSYQGLYYEILVAFFDGPKVFTLRSFVPFSEAPGVAPLVAFVDDIYVDLLQQEHAISLLDVADGKLDILKRDVSYNKQHELFNQLQSCARDLKRSENLYNTASDLENECFWIDSLACKLHDLLAAVNNPDIARLFLVAVWRLSTRALLYGHIDAAKMMCEDMYTHSVNCNQDASFLTDRSNLILVRGLVYMGLGQFDVARGCFSGVINYKSLAKGPEDHKTILARRCLAAALMLKGRHSPDWYQGVKILQKIHTMTLPGTPRNDLIRAHCVWETRKVAKGRHLQWLNQFLIDRERIVSKMWATADISNHDTLAPEPQDDANSYMLSTSVCNGALDGQVSHDMEMADAVRGQVDGWSIVSNGSDEYQASTDLDDSSDDENSSHGDWVMI</sequence>
<organism evidence="2 3">
    <name type="scientific">Neoarthrinium moseri</name>
    <dbReference type="NCBI Taxonomy" id="1658444"/>
    <lineage>
        <taxon>Eukaryota</taxon>
        <taxon>Fungi</taxon>
        <taxon>Dikarya</taxon>
        <taxon>Ascomycota</taxon>
        <taxon>Pezizomycotina</taxon>
        <taxon>Sordariomycetes</taxon>
        <taxon>Xylariomycetidae</taxon>
        <taxon>Amphisphaeriales</taxon>
        <taxon>Apiosporaceae</taxon>
        <taxon>Neoarthrinium</taxon>
    </lineage>
</organism>
<gene>
    <name evidence="2" type="ORF">JX265_013854</name>
</gene>
<proteinExistence type="predicted"/>
<protein>
    <submittedName>
        <fullName evidence="2">Uncharacterized protein</fullName>
    </submittedName>
</protein>
<dbReference type="EMBL" id="JAFIMR010000090">
    <property type="protein sequence ID" value="KAI1848099.1"/>
    <property type="molecule type" value="Genomic_DNA"/>
</dbReference>
<dbReference type="AlphaFoldDB" id="A0A9P9W7W1"/>
<keyword evidence="3" id="KW-1185">Reference proteome</keyword>